<dbReference type="AlphaFoldDB" id="A0AAC9HSN2"/>
<dbReference type="Proteomes" id="UP000095210">
    <property type="component" value="Chromosome"/>
</dbReference>
<reference evidence="3" key="1">
    <citation type="submission" date="2016-03" db="EMBL/GenBank/DDBJ databases">
        <title>Complete genome sequence of the type strain Actinoalloteichus hymeniacidonis DSM 45092.</title>
        <authorList>
            <person name="Schaffert L."/>
            <person name="Albersmeier A."/>
            <person name="Winkler A."/>
            <person name="Kalinowski J."/>
            <person name="Zotchev S."/>
            <person name="Ruckert C."/>
        </authorList>
    </citation>
    <scope>NUCLEOTIDE SEQUENCE [LARGE SCALE GENOMIC DNA]</scope>
    <source>
        <strain evidence="3">HPA177(T) (DSM 45092(T))</strain>
    </source>
</reference>
<organism evidence="2 3">
    <name type="scientific">Actinoalloteichus hymeniacidonis</name>
    <dbReference type="NCBI Taxonomy" id="340345"/>
    <lineage>
        <taxon>Bacteria</taxon>
        <taxon>Bacillati</taxon>
        <taxon>Actinomycetota</taxon>
        <taxon>Actinomycetes</taxon>
        <taxon>Pseudonocardiales</taxon>
        <taxon>Pseudonocardiaceae</taxon>
        <taxon>Actinoalloteichus</taxon>
    </lineage>
</organism>
<feature type="chain" id="PRO_5042068992" evidence="1">
    <location>
        <begin position="27"/>
        <end position="425"/>
    </location>
</feature>
<protein>
    <submittedName>
        <fullName evidence="2">ABC-type sugar transport system, periplasmic component</fullName>
    </submittedName>
</protein>
<evidence type="ECO:0000313" key="3">
    <source>
        <dbReference type="Proteomes" id="UP000095210"/>
    </source>
</evidence>
<evidence type="ECO:0000256" key="1">
    <source>
        <dbReference type="SAM" id="SignalP"/>
    </source>
</evidence>
<evidence type="ECO:0000313" key="2">
    <source>
        <dbReference type="EMBL" id="AOS64932.1"/>
    </source>
</evidence>
<dbReference type="EMBL" id="CP014859">
    <property type="protein sequence ID" value="AOS64932.1"/>
    <property type="molecule type" value="Genomic_DNA"/>
</dbReference>
<dbReference type="InterPro" id="IPR006059">
    <property type="entry name" value="SBP"/>
</dbReference>
<keyword evidence="3" id="KW-1185">Reference proteome</keyword>
<keyword evidence="2" id="KW-0762">Sugar transport</keyword>
<keyword evidence="1" id="KW-0732">Signal</keyword>
<dbReference type="KEGG" id="ahm:TL08_20705"/>
<dbReference type="SUPFAM" id="SSF53850">
    <property type="entry name" value="Periplasmic binding protein-like II"/>
    <property type="match status" value="1"/>
</dbReference>
<dbReference type="PANTHER" id="PTHR43649">
    <property type="entry name" value="ARABINOSE-BINDING PROTEIN-RELATED"/>
    <property type="match status" value="1"/>
</dbReference>
<dbReference type="PANTHER" id="PTHR43649:SF30">
    <property type="entry name" value="ABC TRANSPORTER SUBSTRATE-BINDING PROTEIN"/>
    <property type="match status" value="1"/>
</dbReference>
<dbReference type="InterPro" id="IPR050490">
    <property type="entry name" value="Bact_solute-bd_prot1"/>
</dbReference>
<gene>
    <name evidence="2" type="ORF">TL08_20705</name>
</gene>
<dbReference type="PROSITE" id="PS51257">
    <property type="entry name" value="PROKAR_LIPOPROTEIN"/>
    <property type="match status" value="1"/>
</dbReference>
<dbReference type="Gene3D" id="3.40.190.10">
    <property type="entry name" value="Periplasmic binding protein-like II"/>
    <property type="match status" value="2"/>
</dbReference>
<proteinExistence type="predicted"/>
<dbReference type="RefSeq" id="WP_069853966.1">
    <property type="nucleotide sequence ID" value="NZ_CP014859.1"/>
</dbReference>
<accession>A0AAC9HSN2</accession>
<keyword evidence="2" id="KW-0813">Transport</keyword>
<name>A0AAC9HSN2_9PSEU</name>
<feature type="signal peptide" evidence="1">
    <location>
        <begin position="1"/>
        <end position="26"/>
    </location>
</feature>
<dbReference type="Pfam" id="PF01547">
    <property type="entry name" value="SBP_bac_1"/>
    <property type="match status" value="1"/>
</dbReference>
<sequence length="425" mass="45053">MSRSRRQRAGAIVAVFALGSALTACADTPDDGTVELSFQWWGNDERAQATQAAIDLFMAENPDIRVEVSYADYNAYVERLSTQVAGGNSPDVIQTDTPFLREFADRGVLRDLGEYVGEGIDTGSLPTELIDAGSINGILYGLPAGQNTQAILLDNAIWEEAGVTPPEAGWTWAQFEAAGAELHEATDGEVYGYTDVGGFSDWFDFWLRQDGKALYNPDGTLGFEEADLVAFWTWTKGLQDNGTFTPAEVTTTFTGGTDTSPLLAGRAGGEFNYDSTAPGYHAAFDGEITLSPWPTDTGSSGMTAGAASMYSIGTASEHPEEAAQLIDFMVNNVEAGQELGVVRSMPPNSAVREAIASELDGPNQQVFEYQESVAGMLSGAPPAPPAGAGSVKRSFTVVYDSFNFGGMSVEEAAAQLIGEAEQSIG</sequence>